<accession>X8CS52</accession>
<feature type="region of interest" description="Disordered" evidence="1">
    <location>
        <begin position="54"/>
        <end position="74"/>
    </location>
</feature>
<proteinExistence type="predicted"/>
<sequence>MQGITAATPQGLMGATPQTLVAPNQLPTVYGPTITGTTLDPATGLETIQLRVSTWPPGPTYDPNTWTTTFGVQH</sequence>
<feature type="compositionally biased region" description="Polar residues" evidence="1">
    <location>
        <begin position="62"/>
        <end position="74"/>
    </location>
</feature>
<protein>
    <submittedName>
        <fullName evidence="2">Uncharacterized protein</fullName>
    </submittedName>
</protein>
<dbReference type="EMBL" id="JAOG01000001">
    <property type="protein sequence ID" value="EUA58864.1"/>
    <property type="molecule type" value="Genomic_DNA"/>
</dbReference>
<comment type="caution">
    <text evidence="2">The sequence shown here is derived from an EMBL/GenBank/DDBJ whole genome shotgun (WGS) entry which is preliminary data.</text>
</comment>
<dbReference type="AlphaFoldDB" id="X8CS52"/>
<name>X8CS52_MYCIT</name>
<organism evidence="2 3">
    <name type="scientific">Mycobacterium intracellulare 1956</name>
    <dbReference type="NCBI Taxonomy" id="1299331"/>
    <lineage>
        <taxon>Bacteria</taxon>
        <taxon>Bacillati</taxon>
        <taxon>Actinomycetota</taxon>
        <taxon>Actinomycetes</taxon>
        <taxon>Mycobacteriales</taxon>
        <taxon>Mycobacteriaceae</taxon>
        <taxon>Mycobacterium</taxon>
        <taxon>Mycobacterium avium complex (MAC)</taxon>
    </lineage>
</organism>
<reference evidence="2 3" key="1">
    <citation type="submission" date="2013-12" db="EMBL/GenBank/DDBJ databases">
        <authorList>
            <person name="Zelazny A."/>
            <person name="Olivier K."/>
            <person name="Holland S."/>
            <person name="Lenaerts A."/>
            <person name="Ordway D."/>
            <person name="DeGroote M.A."/>
            <person name="Parker T."/>
            <person name="Sizemore C."/>
            <person name="Tallon L.J."/>
            <person name="Sadzewicz L.K."/>
            <person name="Sengamalay N."/>
            <person name="Fraser C.M."/>
            <person name="Hine E."/>
            <person name="Shefchek K.A."/>
            <person name="Das S.P."/>
            <person name="Tettelin H."/>
        </authorList>
    </citation>
    <scope>NUCLEOTIDE SEQUENCE [LARGE SCALE GENOMIC DNA]</scope>
    <source>
        <strain evidence="2 3">1956</strain>
    </source>
</reference>
<evidence type="ECO:0000256" key="1">
    <source>
        <dbReference type="SAM" id="MobiDB-lite"/>
    </source>
</evidence>
<dbReference type="Proteomes" id="UP000020825">
    <property type="component" value="Unassembled WGS sequence"/>
</dbReference>
<evidence type="ECO:0000313" key="3">
    <source>
        <dbReference type="Proteomes" id="UP000020825"/>
    </source>
</evidence>
<dbReference type="PATRIC" id="fig|1299331.3.peg.1951"/>
<evidence type="ECO:0000313" key="2">
    <source>
        <dbReference type="EMBL" id="EUA58864.1"/>
    </source>
</evidence>
<gene>
    <name evidence="2" type="ORF">I550_2009</name>
</gene>